<keyword evidence="4 9" id="KW-0812">Transmembrane</keyword>
<evidence type="ECO:0000313" key="14">
    <source>
        <dbReference type="Proteomes" id="UP000182584"/>
    </source>
</evidence>
<feature type="transmembrane region" description="Helical" evidence="9">
    <location>
        <begin position="312"/>
        <end position="330"/>
    </location>
</feature>
<gene>
    <name evidence="9" type="primary">secD</name>
    <name evidence="10" type="synonym">secF</name>
    <name evidence="13" type="ORF">SAMN04487884_1154</name>
</gene>
<evidence type="ECO:0000256" key="3">
    <source>
        <dbReference type="ARBA" id="ARBA00022475"/>
    </source>
</evidence>
<dbReference type="InterPro" id="IPR022646">
    <property type="entry name" value="SecD/SecF_CS"/>
</dbReference>
<dbReference type="AlphaFoldDB" id="A0A1H9THR5"/>
<comment type="subunit">
    <text evidence="9">Forms a complex with SecF. Part of the essential Sec protein translocation apparatus which comprises SecA, SecYEG and auxiliary proteins SecDF. Other proteins may also be involved.</text>
</comment>
<dbReference type="PANTHER" id="PTHR30081:SF1">
    <property type="entry name" value="PROTEIN TRANSLOCASE SUBUNIT SECD"/>
    <property type="match status" value="1"/>
</dbReference>
<feature type="domain" description="Protein export membrane protein SecD/SecF C-terminal" evidence="11">
    <location>
        <begin position="262"/>
        <end position="433"/>
    </location>
</feature>
<dbReference type="Gene3D" id="3.30.1360.200">
    <property type="match status" value="1"/>
</dbReference>
<comment type="subcellular location">
    <subcellularLocation>
        <location evidence="1 9">Cell membrane</location>
        <topology evidence="1 9">Multi-pass membrane protein</topology>
    </subcellularLocation>
</comment>
<dbReference type="InterPro" id="IPR005665">
    <property type="entry name" value="SecF_bac"/>
</dbReference>
<protein>
    <recommendedName>
        <fullName evidence="9 10">Multifunctional fusion protein</fullName>
    </recommendedName>
    <domain>
        <recommendedName>
            <fullName evidence="9">Protein translocase subunit SecD</fullName>
        </recommendedName>
    </domain>
    <domain>
        <recommendedName>
            <fullName evidence="10">Protein-export membrane protein SecF</fullName>
        </recommendedName>
    </domain>
</protein>
<dbReference type="Pfam" id="PF22599">
    <property type="entry name" value="SecDF_P1_head"/>
    <property type="match status" value="1"/>
</dbReference>
<dbReference type="PANTHER" id="PTHR30081">
    <property type="entry name" value="PROTEIN-EXPORT MEMBRANE PROTEIN SEC"/>
    <property type="match status" value="1"/>
</dbReference>
<feature type="transmembrane region" description="Helical" evidence="9">
    <location>
        <begin position="7"/>
        <end position="25"/>
    </location>
</feature>
<dbReference type="GO" id="GO:0015450">
    <property type="term" value="F:protein-transporting ATPase activity"/>
    <property type="evidence" value="ECO:0007669"/>
    <property type="project" value="InterPro"/>
</dbReference>
<dbReference type="GO" id="GO:0005886">
    <property type="term" value="C:plasma membrane"/>
    <property type="evidence" value="ECO:0007669"/>
    <property type="project" value="UniProtKB-SubCell"/>
</dbReference>
<feature type="transmembrane region" description="Helical" evidence="9">
    <location>
        <begin position="619"/>
        <end position="641"/>
    </location>
</feature>
<reference evidence="13 14" key="1">
    <citation type="submission" date="2016-10" db="EMBL/GenBank/DDBJ databases">
        <authorList>
            <person name="de Groot N.N."/>
        </authorList>
    </citation>
    <scope>NUCLEOTIDE SEQUENCE [LARGE SCALE GENOMIC DNA]</scope>
    <source>
        <strain evidence="13 14">AR40</strain>
    </source>
</reference>
<dbReference type="Gene3D" id="1.20.1640.10">
    <property type="entry name" value="Multidrug efflux transporter AcrB transmembrane domain"/>
    <property type="match status" value="2"/>
</dbReference>
<dbReference type="RefSeq" id="WP_074756578.1">
    <property type="nucleotide sequence ID" value="NZ_FOGJ01000015.1"/>
</dbReference>
<comment type="caution">
    <text evidence="9">Lacks conserved residue(s) required for the propagation of feature annotation.</text>
</comment>
<dbReference type="GO" id="GO:0065002">
    <property type="term" value="P:intracellular protein transmembrane transport"/>
    <property type="evidence" value="ECO:0007669"/>
    <property type="project" value="UniProtKB-UniRule"/>
</dbReference>
<dbReference type="Proteomes" id="UP000182584">
    <property type="component" value="Unassembled WGS sequence"/>
</dbReference>
<dbReference type="OrthoDB" id="9805019at2"/>
<dbReference type="InterPro" id="IPR055344">
    <property type="entry name" value="SecD_SecF_C_bact"/>
</dbReference>
<evidence type="ECO:0000256" key="8">
    <source>
        <dbReference type="ARBA" id="ARBA00023136"/>
    </source>
</evidence>
<feature type="transmembrane region" description="Helical" evidence="9">
    <location>
        <begin position="378"/>
        <end position="398"/>
    </location>
</feature>
<feature type="transmembrane region" description="Helical" evidence="9">
    <location>
        <begin position="700"/>
        <end position="718"/>
    </location>
</feature>
<keyword evidence="3 9" id="KW-1003">Cell membrane</keyword>
<dbReference type="Pfam" id="PF02355">
    <property type="entry name" value="SecD_SecF_C"/>
    <property type="match status" value="2"/>
</dbReference>
<evidence type="ECO:0000256" key="1">
    <source>
        <dbReference type="ARBA" id="ARBA00004651"/>
    </source>
</evidence>
<feature type="transmembrane region" description="Helical" evidence="9">
    <location>
        <begin position="404"/>
        <end position="425"/>
    </location>
</feature>
<dbReference type="HAMAP" id="MF_01463_B">
    <property type="entry name" value="SecD_B"/>
    <property type="match status" value="1"/>
</dbReference>
<dbReference type="InterPro" id="IPR022645">
    <property type="entry name" value="SecD/SecF_bac"/>
</dbReference>
<feature type="transmembrane region" description="Helical" evidence="9">
    <location>
        <begin position="595"/>
        <end position="612"/>
    </location>
</feature>
<dbReference type="GO" id="GO:0006605">
    <property type="term" value="P:protein targeting"/>
    <property type="evidence" value="ECO:0007669"/>
    <property type="project" value="UniProtKB-UniRule"/>
</dbReference>
<evidence type="ECO:0000313" key="13">
    <source>
        <dbReference type="EMBL" id="SER96636.1"/>
    </source>
</evidence>
<dbReference type="eggNOG" id="COG0342">
    <property type="taxonomic scope" value="Bacteria"/>
</dbReference>
<dbReference type="NCBIfam" id="TIGR00966">
    <property type="entry name" value="transloc_SecF"/>
    <property type="match status" value="1"/>
</dbReference>
<comment type="subunit">
    <text evidence="10">Forms a complex with SecD. Part of the essential Sec protein translocation apparatus which comprises SecA, SecYEG and auxiliary proteins SecDF. Other proteins may also be involved.</text>
</comment>
<evidence type="ECO:0000256" key="7">
    <source>
        <dbReference type="ARBA" id="ARBA00023010"/>
    </source>
</evidence>
<dbReference type="NCBIfam" id="TIGR01129">
    <property type="entry name" value="secD"/>
    <property type="match status" value="1"/>
</dbReference>
<dbReference type="HAMAP" id="MF_01464_B">
    <property type="entry name" value="SecF_B"/>
    <property type="match status" value="1"/>
</dbReference>
<evidence type="ECO:0000256" key="10">
    <source>
        <dbReference type="HAMAP-Rule" id="MF_01464"/>
    </source>
</evidence>
<dbReference type="GO" id="GO:0043952">
    <property type="term" value="P:protein transport by the Sec complex"/>
    <property type="evidence" value="ECO:0007669"/>
    <property type="project" value="UniProtKB-UniRule"/>
</dbReference>
<keyword evidence="5 9" id="KW-0653">Protein transport</keyword>
<evidence type="ECO:0000256" key="9">
    <source>
        <dbReference type="HAMAP-Rule" id="MF_01463"/>
    </source>
</evidence>
<comment type="similarity">
    <text evidence="9">Belongs to the SecD/SecF family. SecD subfamily.</text>
</comment>
<feature type="transmembrane region" description="Helical" evidence="9">
    <location>
        <begin position="336"/>
        <end position="357"/>
    </location>
</feature>
<organism evidence="13 14">
    <name type="scientific">Butyrivibrio fibrisolvens</name>
    <dbReference type="NCBI Taxonomy" id="831"/>
    <lineage>
        <taxon>Bacteria</taxon>
        <taxon>Bacillati</taxon>
        <taxon>Bacillota</taxon>
        <taxon>Clostridia</taxon>
        <taxon>Lachnospirales</taxon>
        <taxon>Lachnospiraceae</taxon>
        <taxon>Butyrivibrio</taxon>
    </lineage>
</organism>
<accession>A0A1H9THR5</accession>
<feature type="transmembrane region" description="Helical" evidence="9">
    <location>
        <begin position="285"/>
        <end position="305"/>
    </location>
</feature>
<dbReference type="Gene3D" id="3.30.70.3220">
    <property type="match status" value="1"/>
</dbReference>
<dbReference type="SUPFAM" id="SSF82866">
    <property type="entry name" value="Multidrug efflux transporter AcrB transmembrane domain"/>
    <property type="match status" value="2"/>
</dbReference>
<name>A0A1H9THR5_BUTFI</name>
<dbReference type="Pfam" id="PF07549">
    <property type="entry name" value="Sec_GG"/>
    <property type="match status" value="2"/>
</dbReference>
<feature type="transmembrane region" description="Helical" evidence="9">
    <location>
        <begin position="724"/>
        <end position="748"/>
    </location>
</feature>
<evidence type="ECO:0000256" key="5">
    <source>
        <dbReference type="ARBA" id="ARBA00022927"/>
    </source>
</evidence>
<feature type="transmembrane region" description="Helical" evidence="9">
    <location>
        <begin position="461"/>
        <end position="481"/>
    </location>
</feature>
<keyword evidence="6 9" id="KW-1133">Transmembrane helix</keyword>
<proteinExistence type="inferred from homology"/>
<dbReference type="NCBIfam" id="TIGR00916">
    <property type="entry name" value="2A0604s01"/>
    <property type="match status" value="2"/>
</dbReference>
<evidence type="ECO:0000256" key="6">
    <source>
        <dbReference type="ARBA" id="ARBA00022989"/>
    </source>
</evidence>
<keyword evidence="8 9" id="KW-0472">Membrane</keyword>
<keyword evidence="7 9" id="KW-0811">Translocation</keyword>
<evidence type="ECO:0000259" key="12">
    <source>
        <dbReference type="Pfam" id="PF22599"/>
    </source>
</evidence>
<dbReference type="InterPro" id="IPR022813">
    <property type="entry name" value="SecD/SecF_arch_bac"/>
</dbReference>
<evidence type="ECO:0000256" key="2">
    <source>
        <dbReference type="ARBA" id="ARBA00022448"/>
    </source>
</evidence>
<dbReference type="InterPro" id="IPR054384">
    <property type="entry name" value="SecDF_P1_head"/>
</dbReference>
<sequence>MKKLKQVLPLVVVLAVLVGLFYVAWHGVGETRDGSMHDINFGLDLAGGVSITYQVAGENGGTPTTQEMDDTVSKLSKRVASELNTTEASVYKEGSDRITVEIPGATDEIFETLSTPGNLYFIREYNDQGAPNYYDPYGMGYSAFYMLSDGVTVESLQASGDIVLSGEDIADAQAGVDNSGTGSEYIVELTLTSEGAKKFATATEAAYANGWTIGIYYDGAFISVPRVQAVISDGKASITGMSSYEAAENLASTIRIGGLDVSLTELRANVVGAQLGASAIHTSKIAAIIGLALIVLFMIIIFRILGVAASMALGFYCCFMVILLSAFDITLTLPGIAGIILSIGMAVDANVLVFARIREEIANGSAVDKAMKAGYSKTLSAILDGNITTLIAAGVLGLRGTGTVRGFAITLALGIVVSMFTALFVTRGISALLYNLGFKTESFYGKAKSPKKIDFVSKRNIFYAISVLIIVCGIGTCVYNHTAGNHAFNYSIDFVGGTATTVTFEDGKTPSVEDLENSIEPAIISAASAADANLKNLSISHQIVNDQDQVVFKTQSLSTDASQAVNELLTTTYGATDVTYETISATISDEMTSDASWATVIALILMLIYIYFRFRDIRFGASAIIALAHDAIMVIMCYAFTRLEVGSTFIAVVLTIIGYSINDTIVTFDRIRENQHGLRNQEQLKDLVNESVNQTLTRSLFTSITTFIMVLCLYVVGVQDIKTFALPLMVGVVSGTYSSICIASQLWFSMKKKSVEKA</sequence>
<feature type="transmembrane region" description="Helical" evidence="9">
    <location>
        <begin position="647"/>
        <end position="668"/>
    </location>
</feature>
<comment type="function">
    <text evidence="9">Part of the Sec protein translocase complex. Interacts with the SecYEG preprotein conducting channel. SecDF uses the proton motive force (PMF) to complete protein translocation after the ATP-dependent function of SecA.</text>
</comment>
<dbReference type="InterPro" id="IPR048634">
    <property type="entry name" value="SecD_SecF_C"/>
</dbReference>
<dbReference type="EMBL" id="FOGJ01000015">
    <property type="protein sequence ID" value="SER96636.1"/>
    <property type="molecule type" value="Genomic_DNA"/>
</dbReference>
<dbReference type="eggNOG" id="COG0341">
    <property type="taxonomic scope" value="Bacteria"/>
</dbReference>
<keyword evidence="2 9" id="KW-0813">Transport</keyword>
<evidence type="ECO:0000256" key="4">
    <source>
        <dbReference type="ARBA" id="ARBA00022692"/>
    </source>
</evidence>
<evidence type="ECO:0000259" key="11">
    <source>
        <dbReference type="Pfam" id="PF02355"/>
    </source>
</evidence>
<comment type="similarity">
    <text evidence="10">Belongs to the SecD/SecF family. SecF subfamily.</text>
</comment>
<dbReference type="PRINTS" id="PR01755">
    <property type="entry name" value="SECFTRNLCASE"/>
</dbReference>
<dbReference type="InterPro" id="IPR005791">
    <property type="entry name" value="SecD"/>
</dbReference>
<feature type="domain" description="Protein export membrane protein SecD/SecF C-terminal" evidence="11">
    <location>
        <begin position="575"/>
        <end position="752"/>
    </location>
</feature>
<feature type="domain" description="SecDF P1 head subdomain" evidence="12">
    <location>
        <begin position="161"/>
        <end position="261"/>
    </location>
</feature>